<dbReference type="AlphaFoldDB" id="K6Y9S7"/>
<comment type="caution">
    <text evidence="1">The sequence shown here is derived from an EMBL/GenBank/DDBJ whole genome shotgun (WGS) entry which is preliminary data.</text>
</comment>
<protein>
    <submittedName>
        <fullName evidence="1">Uncharacterized protein</fullName>
    </submittedName>
</protein>
<sequence>MVVGHKHLQLMMASAKTINIQTNDAHFVIILVNHWETTR</sequence>
<gene>
    <name evidence="1" type="ORF">GPAL_2645</name>
</gene>
<organism evidence="1 2">
    <name type="scientific">Brumicola pallidula DSM 14239 = ACAM 615</name>
    <dbReference type="NCBI Taxonomy" id="1121922"/>
    <lineage>
        <taxon>Bacteria</taxon>
        <taxon>Pseudomonadati</taxon>
        <taxon>Pseudomonadota</taxon>
        <taxon>Gammaproteobacteria</taxon>
        <taxon>Alteromonadales</taxon>
        <taxon>Alteromonadaceae</taxon>
        <taxon>Brumicola</taxon>
    </lineage>
</organism>
<dbReference type="Proteomes" id="UP000006251">
    <property type="component" value="Unassembled WGS sequence"/>
</dbReference>
<reference evidence="2" key="1">
    <citation type="journal article" date="2014" name="Environ. Microbiol.">
        <title>Comparative genomics of the marine bacterial genus Glaciecola reveals the high degree of genomic diversity and genomic characteristic for cold adaptation.</title>
        <authorList>
            <person name="Qin Q.L."/>
            <person name="Xie B.B."/>
            <person name="Yu Y."/>
            <person name="Shu Y.L."/>
            <person name="Rong J.C."/>
            <person name="Zhang Y.J."/>
            <person name="Zhao D.L."/>
            <person name="Chen X.L."/>
            <person name="Zhang X.Y."/>
            <person name="Chen B."/>
            <person name="Zhou B.C."/>
            <person name="Zhang Y.Z."/>
        </authorList>
    </citation>
    <scope>NUCLEOTIDE SEQUENCE [LARGE SCALE GENOMIC DNA]</scope>
    <source>
        <strain evidence="2">ACAM 615</strain>
    </source>
</reference>
<name>K6Y9S7_9ALTE</name>
<keyword evidence="2" id="KW-1185">Reference proteome</keyword>
<proteinExistence type="predicted"/>
<evidence type="ECO:0000313" key="1">
    <source>
        <dbReference type="EMBL" id="GAC29499.1"/>
    </source>
</evidence>
<evidence type="ECO:0000313" key="2">
    <source>
        <dbReference type="Proteomes" id="UP000006251"/>
    </source>
</evidence>
<dbReference type="EMBL" id="BAEQ01000045">
    <property type="protein sequence ID" value="GAC29499.1"/>
    <property type="molecule type" value="Genomic_DNA"/>
</dbReference>
<accession>K6Y9S7</accession>